<comment type="subcellular location">
    <subcellularLocation>
        <location evidence="7">Cell membrane</location>
        <topology evidence="7">Peripheral membrane protein</topology>
    </subcellularLocation>
</comment>
<feature type="site" description="Interaction with DNA" evidence="7">
    <location>
        <position position="88"/>
    </location>
</feature>
<dbReference type="GO" id="GO:0009330">
    <property type="term" value="C:DNA topoisomerase type II (double strand cut, ATP-hydrolyzing) complex"/>
    <property type="evidence" value="ECO:0007669"/>
    <property type="project" value="TreeGrafter"/>
</dbReference>
<dbReference type="GO" id="GO:0003677">
    <property type="term" value="F:DNA binding"/>
    <property type="evidence" value="ECO:0007669"/>
    <property type="project" value="UniProtKB-UniRule"/>
</dbReference>
<evidence type="ECO:0000259" key="9">
    <source>
        <dbReference type="PROSITE" id="PS52040"/>
    </source>
</evidence>
<dbReference type="InterPro" id="IPR035516">
    <property type="entry name" value="Gyrase/topoIV_suA_C"/>
</dbReference>
<protein>
    <recommendedName>
        <fullName evidence="7">DNA topoisomerase 4 subunit A</fullName>
        <ecNumber evidence="7">5.6.2.2</ecNumber>
    </recommendedName>
    <alternativeName>
        <fullName evidence="7">Topoisomerase IV subunit A</fullName>
    </alternativeName>
</protein>
<dbReference type="InterPro" id="IPR002205">
    <property type="entry name" value="Topo_IIA_dom_A"/>
</dbReference>
<comment type="subunit">
    <text evidence="7">Heterotetramer composed of ParC and ParE.</text>
</comment>
<dbReference type="Gene3D" id="1.10.268.10">
    <property type="entry name" value="Topoisomerase, domain 3"/>
    <property type="match status" value="1"/>
</dbReference>
<evidence type="ECO:0000256" key="8">
    <source>
        <dbReference type="PROSITE-ProRule" id="PRU01384"/>
    </source>
</evidence>
<dbReference type="GO" id="GO:0019897">
    <property type="term" value="C:extrinsic component of plasma membrane"/>
    <property type="evidence" value="ECO:0007669"/>
    <property type="project" value="UniProtKB-UniRule"/>
</dbReference>
<dbReference type="InterPro" id="IPR005742">
    <property type="entry name" value="TopoIV_A_Gneg"/>
</dbReference>
<reference evidence="11" key="1">
    <citation type="submission" date="2018-05" db="EMBL/GenBank/DDBJ databases">
        <authorList>
            <person name="Li X."/>
        </authorList>
    </citation>
    <scope>NUCLEOTIDE SEQUENCE [LARGE SCALE GENOMIC DNA]</scope>
    <source>
        <strain evidence="11">LX32</strain>
    </source>
</reference>
<keyword evidence="3 7" id="KW-0799">Topoisomerase</keyword>
<comment type="catalytic activity">
    <reaction evidence="1 7 8">
        <text>ATP-dependent breakage, passage and rejoining of double-stranded DNA.</text>
        <dbReference type="EC" id="5.6.2.2"/>
    </reaction>
</comment>
<dbReference type="GO" id="GO:0005694">
    <property type="term" value="C:chromosome"/>
    <property type="evidence" value="ECO:0007669"/>
    <property type="project" value="InterPro"/>
</dbReference>
<dbReference type="CDD" id="cd00187">
    <property type="entry name" value="TOP4c"/>
    <property type="match status" value="1"/>
</dbReference>
<feature type="domain" description="Topo IIA-type catalytic" evidence="9">
    <location>
        <begin position="42"/>
        <end position="515"/>
    </location>
</feature>
<evidence type="ECO:0000313" key="11">
    <source>
        <dbReference type="Proteomes" id="UP000249254"/>
    </source>
</evidence>
<keyword evidence="4 7" id="KW-0238">DNA-binding</keyword>
<dbReference type="GO" id="GO:0005524">
    <property type="term" value="F:ATP binding"/>
    <property type="evidence" value="ECO:0007669"/>
    <property type="project" value="InterPro"/>
</dbReference>
<proteinExistence type="inferred from homology"/>
<dbReference type="Gene3D" id="3.30.1360.40">
    <property type="match status" value="1"/>
</dbReference>
<feature type="site" description="Interaction with DNA" evidence="7">
    <location>
        <position position="50"/>
    </location>
</feature>
<comment type="caution">
    <text evidence="10">The sequence shown here is derived from an EMBL/GenBank/DDBJ whole genome shotgun (WGS) entry which is preliminary data.</text>
</comment>
<keyword evidence="5 7" id="KW-0472">Membrane</keyword>
<dbReference type="InterPro" id="IPR013757">
    <property type="entry name" value="Topo_IIA_A_a_sf"/>
</dbReference>
<dbReference type="GO" id="GO:0006265">
    <property type="term" value="P:DNA topological change"/>
    <property type="evidence" value="ECO:0007669"/>
    <property type="project" value="UniProtKB-UniRule"/>
</dbReference>
<dbReference type="Pfam" id="PF00521">
    <property type="entry name" value="DNA_topoisoIV"/>
    <property type="match status" value="1"/>
</dbReference>
<dbReference type="RefSeq" id="WP_111529249.1">
    <property type="nucleotide sequence ID" value="NZ_JBHRSG010000003.1"/>
</dbReference>
<keyword evidence="11" id="KW-1185">Reference proteome</keyword>
<dbReference type="PROSITE" id="PS52040">
    <property type="entry name" value="TOPO_IIA"/>
    <property type="match status" value="1"/>
</dbReference>
<dbReference type="GO" id="GO:0005737">
    <property type="term" value="C:cytoplasm"/>
    <property type="evidence" value="ECO:0007669"/>
    <property type="project" value="TreeGrafter"/>
</dbReference>
<dbReference type="Pfam" id="PF03989">
    <property type="entry name" value="DNA_gyraseA_C"/>
    <property type="match status" value="2"/>
</dbReference>
<keyword evidence="6 7" id="KW-0413">Isomerase</keyword>
<evidence type="ECO:0000256" key="5">
    <source>
        <dbReference type="ARBA" id="ARBA00023136"/>
    </source>
</evidence>
<dbReference type="PANTHER" id="PTHR43493">
    <property type="entry name" value="DNA GYRASE/TOPOISOMERASE SUBUNIT A"/>
    <property type="match status" value="1"/>
</dbReference>
<dbReference type="GO" id="GO:0007059">
    <property type="term" value="P:chromosome segregation"/>
    <property type="evidence" value="ECO:0007669"/>
    <property type="project" value="UniProtKB-UniRule"/>
</dbReference>
<dbReference type="InterPro" id="IPR013758">
    <property type="entry name" value="Topo_IIA_A/C_ab"/>
</dbReference>
<dbReference type="SMART" id="SM00434">
    <property type="entry name" value="TOP4c"/>
    <property type="match status" value="1"/>
</dbReference>
<dbReference type="SUPFAM" id="SSF101904">
    <property type="entry name" value="GyrA/ParC C-terminal domain-like"/>
    <property type="match status" value="1"/>
</dbReference>
<dbReference type="OrthoDB" id="9806486at2"/>
<dbReference type="Proteomes" id="UP000249254">
    <property type="component" value="Unassembled WGS sequence"/>
</dbReference>
<dbReference type="InterPro" id="IPR013760">
    <property type="entry name" value="Topo_IIA-like_dom_sf"/>
</dbReference>
<dbReference type="PANTHER" id="PTHR43493:SF1">
    <property type="entry name" value="DNA TOPOISOMERASE 4 SUBUNIT A"/>
    <property type="match status" value="1"/>
</dbReference>
<evidence type="ECO:0000256" key="7">
    <source>
        <dbReference type="HAMAP-Rule" id="MF_00936"/>
    </source>
</evidence>
<evidence type="ECO:0000313" key="10">
    <source>
        <dbReference type="EMBL" id="RAK55501.1"/>
    </source>
</evidence>
<name>A0A328AM46_9CAUL</name>
<dbReference type="Gene3D" id="3.90.199.10">
    <property type="entry name" value="Topoisomerase II, domain 5"/>
    <property type="match status" value="1"/>
</dbReference>
<comment type="function">
    <text evidence="7">Topoisomerase IV is essential for chromosome segregation. It relaxes supercoiled DNA. Performs the decatenation events required during the replication of a circular DNA molecule.</text>
</comment>
<dbReference type="Gene3D" id="2.120.10.90">
    <property type="entry name" value="DNA gyrase/topoisomerase IV, subunit A, C-terminal"/>
    <property type="match status" value="1"/>
</dbReference>
<feature type="active site" description="O-(5'-phospho-DNA)-tyrosine intermediate" evidence="7 8">
    <location>
        <position position="130"/>
    </location>
</feature>
<evidence type="ECO:0000256" key="2">
    <source>
        <dbReference type="ARBA" id="ARBA00022475"/>
    </source>
</evidence>
<dbReference type="FunFam" id="1.10.268.10:FF:000001">
    <property type="entry name" value="DNA gyrase subunit A"/>
    <property type="match status" value="1"/>
</dbReference>
<feature type="site" description="Transition state stabilizer" evidence="7">
    <location>
        <position position="129"/>
    </location>
</feature>
<evidence type="ECO:0000256" key="6">
    <source>
        <dbReference type="ARBA" id="ARBA00023235"/>
    </source>
</evidence>
<dbReference type="NCBIfam" id="TIGR01062">
    <property type="entry name" value="parC_Gneg"/>
    <property type="match status" value="1"/>
</dbReference>
<dbReference type="EMBL" id="QFYQ01000001">
    <property type="protein sequence ID" value="RAK55501.1"/>
    <property type="molecule type" value="Genomic_DNA"/>
</dbReference>
<dbReference type="SUPFAM" id="SSF56719">
    <property type="entry name" value="Type II DNA topoisomerase"/>
    <property type="match status" value="1"/>
</dbReference>
<dbReference type="InterPro" id="IPR050220">
    <property type="entry name" value="Type_II_DNA_Topoisomerases"/>
</dbReference>
<dbReference type="HAMAP" id="MF_00936">
    <property type="entry name" value="ParC_type1"/>
    <property type="match status" value="1"/>
</dbReference>
<keyword evidence="2 7" id="KW-1003">Cell membrane</keyword>
<dbReference type="EC" id="5.6.2.2" evidence="7"/>
<dbReference type="GO" id="GO:0003918">
    <property type="term" value="F:DNA topoisomerase type II (double strand cut, ATP-hydrolyzing) activity"/>
    <property type="evidence" value="ECO:0007669"/>
    <property type="project" value="UniProtKB-UniRule"/>
</dbReference>
<evidence type="ECO:0000256" key="4">
    <source>
        <dbReference type="ARBA" id="ARBA00023125"/>
    </source>
</evidence>
<dbReference type="AlphaFoldDB" id="A0A328AM46"/>
<dbReference type="NCBIfam" id="NF004044">
    <property type="entry name" value="PRK05561.1"/>
    <property type="match status" value="1"/>
</dbReference>
<organism evidence="10 11">
    <name type="scientific">Phenylobacterium soli</name>
    <dbReference type="NCBI Taxonomy" id="2170551"/>
    <lineage>
        <taxon>Bacteria</taxon>
        <taxon>Pseudomonadati</taxon>
        <taxon>Pseudomonadota</taxon>
        <taxon>Alphaproteobacteria</taxon>
        <taxon>Caulobacterales</taxon>
        <taxon>Caulobacteraceae</taxon>
        <taxon>Phenylobacterium</taxon>
    </lineage>
</organism>
<sequence length="749" mass="82837">MPLDTPPPEGSEPDRIIDEPLSEALSRRYLAYALSVITDRALPDVRDGLKPVQRRVLYAMREMRLNPEATARKCAKVVGEVMGGYHPHGDQAIYDTLVRMAQDFAQRIPLVDGQGNFGNIDGDNAAAMRYTEAKLTAAATLLLDGIDEDAVDFKPTYDGSDDEPVVLPAGFPNLLANGTTGIAVGMATSIPPHNAGELIDACLHLLDQREATTAELMAHVKGPDFPTGGVIVEPEKSLHDIYETGRGGVRVRAKWDKEDLGKGTYQIVITEIPYQVKKADLVEGLAELIELKKAPLLGDVRDESAEDVRLVLEPKSRNVEPEVLMESLFKLSDLETRFSVNLNVLDARGTPGVMNLKQVLTAFLDHRRDVLVRRARHRLEKIEARLHILDGLMIAYLNLDEVIRIVRFEEHPKDKLIETFALSEIQADAILNTRLRQLARLEEMEIRREHAELSEERDGINAMLASDKAQWKLVGQGLKDVKTQLGDLNRRRSIFAEAPQVDAEAAIEAMIVREPITVILSERGWIRAAKGRVEDPSELKFKEGDKLGFLVPAETTDKLLIFASDGRFFTIGCDKLPSARGHGEPLRLMIDLDDKVGIVDVFVHRPGAKRILASKEGYGFILPEEEAIAFRRAGKQVLNGKQALICLPLGGPNGEADQLAVVGDNGKILIFPVAELPEMPRGKGVKLQSYREGGLKDALAFKADDGAAWTTADGRTRQWPEWREWAGRRAAAGKLAPKGFPATKRFRPK</sequence>
<accession>A0A328AM46</accession>
<dbReference type="InterPro" id="IPR006691">
    <property type="entry name" value="GyrA/parC_rep"/>
</dbReference>
<evidence type="ECO:0000256" key="1">
    <source>
        <dbReference type="ARBA" id="ARBA00000185"/>
    </source>
</evidence>
<comment type="similarity">
    <text evidence="7">Belongs to the type II topoisomerase GyrA/ParC subunit family. ParC type 1 subfamily.</text>
</comment>
<gene>
    <name evidence="7 10" type="primary">parC</name>
    <name evidence="10" type="ORF">DJ017_13750</name>
</gene>
<evidence type="ECO:0000256" key="3">
    <source>
        <dbReference type="ARBA" id="ARBA00023029"/>
    </source>
</evidence>
<feature type="site" description="Interaction with DNA" evidence="7">
    <location>
        <position position="86"/>
    </location>
</feature>